<feature type="compositionally biased region" description="Polar residues" evidence="2">
    <location>
        <begin position="548"/>
        <end position="562"/>
    </location>
</feature>
<sequence length="615" mass="70595">MAVKMTDGTSEGGNGKLTLTYGVSHTHNRKSDINGQTHSTSSIQLCASPAPNTQLQTQIPAGQVDTPVMRGNLTATPNLTRYTLGVPTTITASNSCPNITINEPLLLNTPVTQYTYLDLKKQINGLINVICDKQIMNDERQKELEEKQKQIADQQRETDEKQREIQSLKKKVEEDEEIIFRATASIRALEEKSKVDDFAYKEMKATYNMKIQEQENEINRILCETDRIIATKNSAIDSLKAEIMQVRKMYETQDNEQEKQDGKKKITNSKEKRIELDRNPASLSLETEILQCKTITNTTISSTRSNIKIIGDSHVRNLKDLLQKEISSNCEIQTLFKPGGTYQDIADLISGEDDKCEHVFIMAGTNDIHKSTWDQVENAIYKISSLLKNTKISLIMVPPRGNKTIINRDIKVFNKSVREVAYKLNNVNCVEIGYLFDCNDYLYDNLHLNRTGKLKLCKKIVHSMKVNIDKNDHRKITSDYKYNMRYKTHYDKSYYSNKQYHNNKRYYSNPDRYQRHNERHKTYNNTWTKSALHNPRQTDKVFQSKNAVTNHTASSPAGNQTDKITRTNENNRKSVQWLDCQPNTSFTNTDQSNFTESNVELSLSILSNLDDSFFT</sequence>
<evidence type="ECO:0000256" key="1">
    <source>
        <dbReference type="SAM" id="Coils"/>
    </source>
</evidence>
<reference evidence="3" key="1">
    <citation type="submission" date="2021-05" db="EMBL/GenBank/DDBJ databases">
        <authorList>
            <person name="Alioto T."/>
            <person name="Alioto T."/>
            <person name="Gomez Garrido J."/>
        </authorList>
    </citation>
    <scope>NUCLEOTIDE SEQUENCE</scope>
</reference>
<accession>A0A8D9F5B0</accession>
<dbReference type="Gene3D" id="3.40.50.1110">
    <property type="entry name" value="SGNH hydrolase"/>
    <property type="match status" value="1"/>
</dbReference>
<dbReference type="EMBL" id="HBUF01599920">
    <property type="protein sequence ID" value="CAG6775830.1"/>
    <property type="molecule type" value="Transcribed_RNA"/>
</dbReference>
<dbReference type="SUPFAM" id="SSF52266">
    <property type="entry name" value="SGNH hydrolase"/>
    <property type="match status" value="1"/>
</dbReference>
<feature type="region of interest" description="Disordered" evidence="2">
    <location>
        <begin position="1"/>
        <end position="20"/>
    </location>
</feature>
<name>A0A8D9F5B0_9HEMI</name>
<feature type="region of interest" description="Disordered" evidence="2">
    <location>
        <begin position="251"/>
        <end position="271"/>
    </location>
</feature>
<dbReference type="EMBL" id="HBUF01599921">
    <property type="protein sequence ID" value="CAG6775832.1"/>
    <property type="molecule type" value="Transcribed_RNA"/>
</dbReference>
<keyword evidence="1" id="KW-0175">Coiled coil</keyword>
<evidence type="ECO:0000313" key="3">
    <source>
        <dbReference type="EMBL" id="CAG6775830.1"/>
    </source>
</evidence>
<protein>
    <recommendedName>
        <fullName evidence="4">SGNH hydrolase-type esterase domain-containing protein</fullName>
    </recommendedName>
</protein>
<feature type="compositionally biased region" description="Basic and acidic residues" evidence="2">
    <location>
        <begin position="563"/>
        <end position="572"/>
    </location>
</feature>
<dbReference type="AlphaFoldDB" id="A0A8D9F5B0"/>
<feature type="coiled-coil region" evidence="1">
    <location>
        <begin position="135"/>
        <end position="178"/>
    </location>
</feature>
<organism evidence="3">
    <name type="scientific">Cacopsylla melanoneura</name>
    <dbReference type="NCBI Taxonomy" id="428564"/>
    <lineage>
        <taxon>Eukaryota</taxon>
        <taxon>Metazoa</taxon>
        <taxon>Ecdysozoa</taxon>
        <taxon>Arthropoda</taxon>
        <taxon>Hexapoda</taxon>
        <taxon>Insecta</taxon>
        <taxon>Pterygota</taxon>
        <taxon>Neoptera</taxon>
        <taxon>Paraneoptera</taxon>
        <taxon>Hemiptera</taxon>
        <taxon>Sternorrhyncha</taxon>
        <taxon>Psylloidea</taxon>
        <taxon>Psyllidae</taxon>
        <taxon>Psyllinae</taxon>
        <taxon>Cacopsylla</taxon>
    </lineage>
</organism>
<feature type="region of interest" description="Disordered" evidence="2">
    <location>
        <begin position="548"/>
        <end position="572"/>
    </location>
</feature>
<proteinExistence type="predicted"/>
<dbReference type="InterPro" id="IPR036514">
    <property type="entry name" value="SGNH_hydro_sf"/>
</dbReference>
<evidence type="ECO:0008006" key="4">
    <source>
        <dbReference type="Google" id="ProtNLM"/>
    </source>
</evidence>
<evidence type="ECO:0000256" key="2">
    <source>
        <dbReference type="SAM" id="MobiDB-lite"/>
    </source>
</evidence>